<name>A0ACC5RDB6_9HYPH</name>
<evidence type="ECO:0000313" key="2">
    <source>
        <dbReference type="Proteomes" id="UP000616151"/>
    </source>
</evidence>
<organism evidence="1 2">
    <name type="scientific">Taklimakanibacter albus</name>
    <dbReference type="NCBI Taxonomy" id="2800327"/>
    <lineage>
        <taxon>Bacteria</taxon>
        <taxon>Pseudomonadati</taxon>
        <taxon>Pseudomonadota</taxon>
        <taxon>Alphaproteobacteria</taxon>
        <taxon>Hyphomicrobiales</taxon>
        <taxon>Aestuariivirgaceae</taxon>
        <taxon>Taklimakanibacter</taxon>
    </lineage>
</organism>
<dbReference type="Proteomes" id="UP000616151">
    <property type="component" value="Unassembled WGS sequence"/>
</dbReference>
<sequence>MMDLDRIRADTPATARRAYLHNAGAALMPRTVVDTLKNHIDLEAEIGGYAAFRQEIGRCEAVYGSVARLINAKPEEIALVENATVAWQMAFYSLEFAPGDRILTAEAEYAANYVAFLQMAKRTGAVIDVVPSDPTGELDVAALERMIDHKVKLIAITWVPTNGGLANPAAVVGRIAKAHGIPYLLDACQAVGQMVVDVEALNVDMLSATGRKFLRGPRGTGFLYARKGFLDRMEPPVIDHYAAPWVARDRYELRPDARRFENWENNYAARLGLGAAVDYALEIGMEQIAARCLALSGRLRAGLAATGGVTLLDLGRTPSAIVSFNVDGIEAREVVRQALAAGIVIGASEPESTRIDSENRNLADTVRASPHYYNSEAEVDRLIDLCSGMRGKLHAAVPPTVI</sequence>
<accession>A0ACC5RDB6</accession>
<reference evidence="1" key="1">
    <citation type="submission" date="2021-01" db="EMBL/GenBank/DDBJ databases">
        <authorList>
            <person name="Sun Q."/>
        </authorList>
    </citation>
    <scope>NUCLEOTIDE SEQUENCE</scope>
    <source>
        <strain evidence="1">YIM B02566</strain>
    </source>
</reference>
<comment type="caution">
    <text evidence="1">The sequence shown here is derived from an EMBL/GenBank/DDBJ whole genome shotgun (WGS) entry which is preliminary data.</text>
</comment>
<keyword evidence="1" id="KW-0808">Transferase</keyword>
<proteinExistence type="predicted"/>
<evidence type="ECO:0000313" key="1">
    <source>
        <dbReference type="EMBL" id="MBK1870475.1"/>
    </source>
</evidence>
<protein>
    <submittedName>
        <fullName evidence="1">Aminotransferase class V-fold PLP-dependent enzyme</fullName>
    </submittedName>
</protein>
<keyword evidence="1" id="KW-0032">Aminotransferase</keyword>
<keyword evidence="2" id="KW-1185">Reference proteome</keyword>
<gene>
    <name evidence="1" type="ORF">JHL16_29185</name>
</gene>
<dbReference type="EMBL" id="JAENHL010000008">
    <property type="protein sequence ID" value="MBK1870475.1"/>
    <property type="molecule type" value="Genomic_DNA"/>
</dbReference>